<feature type="compositionally biased region" description="Pro residues" evidence="1">
    <location>
        <begin position="29"/>
        <end position="39"/>
    </location>
</feature>
<proteinExistence type="predicted"/>
<dbReference type="OrthoDB" id="2402960at2759"/>
<accession>A0A9P5MV52</accession>
<reference evidence="2" key="2">
    <citation type="journal article" date="2020" name="Nat. Commun.">
        <title>Large-scale genome sequencing of mycorrhizal fungi provides insights into the early evolution of symbiotic traits.</title>
        <authorList>
            <person name="Miyauchi S."/>
            <person name="Kiss E."/>
            <person name="Kuo A."/>
            <person name="Drula E."/>
            <person name="Kohler A."/>
            <person name="Sanchez-Garcia M."/>
            <person name="Morin E."/>
            <person name="Andreopoulos B."/>
            <person name="Barry K.W."/>
            <person name="Bonito G."/>
            <person name="Buee M."/>
            <person name="Carver A."/>
            <person name="Chen C."/>
            <person name="Cichocki N."/>
            <person name="Clum A."/>
            <person name="Culley D."/>
            <person name="Crous P.W."/>
            <person name="Fauchery L."/>
            <person name="Girlanda M."/>
            <person name="Hayes R.D."/>
            <person name="Keri Z."/>
            <person name="LaButti K."/>
            <person name="Lipzen A."/>
            <person name="Lombard V."/>
            <person name="Magnuson J."/>
            <person name="Maillard F."/>
            <person name="Murat C."/>
            <person name="Nolan M."/>
            <person name="Ohm R.A."/>
            <person name="Pangilinan J."/>
            <person name="Pereira M.F."/>
            <person name="Perotto S."/>
            <person name="Peter M."/>
            <person name="Pfister S."/>
            <person name="Riley R."/>
            <person name="Sitrit Y."/>
            <person name="Stielow J.B."/>
            <person name="Szollosi G."/>
            <person name="Zifcakova L."/>
            <person name="Stursova M."/>
            <person name="Spatafora J.W."/>
            <person name="Tedersoo L."/>
            <person name="Vaario L.M."/>
            <person name="Yamada A."/>
            <person name="Yan M."/>
            <person name="Wang P."/>
            <person name="Xu J."/>
            <person name="Bruns T."/>
            <person name="Baldrian P."/>
            <person name="Vilgalys R."/>
            <person name="Dunand C."/>
            <person name="Henrissat B."/>
            <person name="Grigoriev I.V."/>
            <person name="Hibbett D."/>
            <person name="Nagy L.G."/>
            <person name="Martin F.M."/>
        </authorList>
    </citation>
    <scope>NUCLEOTIDE SEQUENCE</scope>
    <source>
        <strain evidence="2">Prilba</strain>
    </source>
</reference>
<evidence type="ECO:0000313" key="3">
    <source>
        <dbReference type="Proteomes" id="UP000759537"/>
    </source>
</evidence>
<name>A0A9P5MV52_9AGAM</name>
<reference evidence="2" key="1">
    <citation type="submission" date="2019-10" db="EMBL/GenBank/DDBJ databases">
        <authorList>
            <consortium name="DOE Joint Genome Institute"/>
            <person name="Kuo A."/>
            <person name="Miyauchi S."/>
            <person name="Kiss E."/>
            <person name="Drula E."/>
            <person name="Kohler A."/>
            <person name="Sanchez-Garcia M."/>
            <person name="Andreopoulos B."/>
            <person name="Barry K.W."/>
            <person name="Bonito G."/>
            <person name="Buee M."/>
            <person name="Carver A."/>
            <person name="Chen C."/>
            <person name="Cichocki N."/>
            <person name="Clum A."/>
            <person name="Culley D."/>
            <person name="Crous P.W."/>
            <person name="Fauchery L."/>
            <person name="Girlanda M."/>
            <person name="Hayes R."/>
            <person name="Keri Z."/>
            <person name="LaButti K."/>
            <person name="Lipzen A."/>
            <person name="Lombard V."/>
            <person name="Magnuson J."/>
            <person name="Maillard F."/>
            <person name="Morin E."/>
            <person name="Murat C."/>
            <person name="Nolan M."/>
            <person name="Ohm R."/>
            <person name="Pangilinan J."/>
            <person name="Pereira M."/>
            <person name="Perotto S."/>
            <person name="Peter M."/>
            <person name="Riley R."/>
            <person name="Sitrit Y."/>
            <person name="Stielow B."/>
            <person name="Szollosi G."/>
            <person name="Zifcakova L."/>
            <person name="Stursova M."/>
            <person name="Spatafora J.W."/>
            <person name="Tedersoo L."/>
            <person name="Vaario L.-M."/>
            <person name="Yamada A."/>
            <person name="Yan M."/>
            <person name="Wang P."/>
            <person name="Xu J."/>
            <person name="Bruns T."/>
            <person name="Baldrian P."/>
            <person name="Vilgalys R."/>
            <person name="Henrissat B."/>
            <person name="Grigoriev I.V."/>
            <person name="Hibbett D."/>
            <person name="Nagy L.G."/>
            <person name="Martin F.M."/>
        </authorList>
    </citation>
    <scope>NUCLEOTIDE SEQUENCE</scope>
    <source>
        <strain evidence="2">Prilba</strain>
    </source>
</reference>
<protein>
    <submittedName>
        <fullName evidence="2">Uncharacterized protein</fullName>
    </submittedName>
</protein>
<feature type="compositionally biased region" description="Basic and acidic residues" evidence="1">
    <location>
        <begin position="214"/>
        <end position="224"/>
    </location>
</feature>
<feature type="region of interest" description="Disordered" evidence="1">
    <location>
        <begin position="1"/>
        <end position="262"/>
    </location>
</feature>
<gene>
    <name evidence="2" type="ORF">DFH94DRAFT_748802</name>
</gene>
<feature type="compositionally biased region" description="Basic and acidic residues" evidence="1">
    <location>
        <begin position="86"/>
        <end position="124"/>
    </location>
</feature>
<evidence type="ECO:0000313" key="2">
    <source>
        <dbReference type="EMBL" id="KAF8479265.1"/>
    </source>
</evidence>
<sequence length="262" mass="28648">MATPDPPPNSLGLDIVQPEPTVDAQPTLVSPPSPSPQPTTPLSTNATDSVATDSPAAPTTPTAGTDKVDDATKSNTSKKAPYINPERVRTGGLPRDKLTDEELAERMARMKEQNEKIKQRRLDVAADEDAFKQTQAAERQRQAHMRKVQDTVNRTREQSARRKLDRIQSREWDSDKKPEKWSTAEKPEAGSSVSTTRTNTTNTGDQNEETEAPPTEKPRADTKRGRGRGRGGRGRGRGRGRGGGDRAPTISEPPLEKVEEGK</sequence>
<dbReference type="AlphaFoldDB" id="A0A9P5MV52"/>
<comment type="caution">
    <text evidence="2">The sequence shown here is derived from an EMBL/GenBank/DDBJ whole genome shotgun (WGS) entry which is preliminary data.</text>
</comment>
<evidence type="ECO:0000256" key="1">
    <source>
        <dbReference type="SAM" id="MobiDB-lite"/>
    </source>
</evidence>
<feature type="compositionally biased region" description="Basic and acidic residues" evidence="1">
    <location>
        <begin position="147"/>
        <end position="188"/>
    </location>
</feature>
<dbReference type="Proteomes" id="UP000759537">
    <property type="component" value="Unassembled WGS sequence"/>
</dbReference>
<feature type="compositionally biased region" description="Basic residues" evidence="1">
    <location>
        <begin position="225"/>
        <end position="240"/>
    </location>
</feature>
<dbReference type="EMBL" id="WHVB01000010">
    <property type="protein sequence ID" value="KAF8479265.1"/>
    <property type="molecule type" value="Genomic_DNA"/>
</dbReference>
<keyword evidence="3" id="KW-1185">Reference proteome</keyword>
<organism evidence="2 3">
    <name type="scientific">Russula ochroleuca</name>
    <dbReference type="NCBI Taxonomy" id="152965"/>
    <lineage>
        <taxon>Eukaryota</taxon>
        <taxon>Fungi</taxon>
        <taxon>Dikarya</taxon>
        <taxon>Basidiomycota</taxon>
        <taxon>Agaricomycotina</taxon>
        <taxon>Agaricomycetes</taxon>
        <taxon>Russulales</taxon>
        <taxon>Russulaceae</taxon>
        <taxon>Russula</taxon>
    </lineage>
</organism>